<protein>
    <submittedName>
        <fullName evidence="2">Uncharacterized protein</fullName>
    </submittedName>
</protein>
<reference evidence="2 3" key="1">
    <citation type="submission" date="2024-11" db="EMBL/GenBank/DDBJ databases">
        <title>Adaptive evolution of stress response genes in parasites aligns with host niche diversity.</title>
        <authorList>
            <person name="Hahn C."/>
            <person name="Resl P."/>
        </authorList>
    </citation>
    <scope>NUCLEOTIDE SEQUENCE [LARGE SCALE GENOMIC DNA]</scope>
    <source>
        <strain evidence="2">EGGRZ-B1_66</strain>
        <tissue evidence="2">Body</tissue>
    </source>
</reference>
<evidence type="ECO:0000313" key="3">
    <source>
        <dbReference type="Proteomes" id="UP001626550"/>
    </source>
</evidence>
<sequence>MRSHSRRKLKLSKGSTAESNSSKSFPKERRHRSLLTRSKRDAKRRPVSDGEDAEPEADEPAAPNHEEGEARAKNPVEGTPNDVIPEPIDPSQVEPNSEDEEEERATTPKRKKQRPAK</sequence>
<dbReference type="EMBL" id="JBJKFK010000280">
    <property type="protein sequence ID" value="KAL3318164.1"/>
    <property type="molecule type" value="Genomic_DNA"/>
</dbReference>
<evidence type="ECO:0000256" key="1">
    <source>
        <dbReference type="SAM" id="MobiDB-lite"/>
    </source>
</evidence>
<gene>
    <name evidence="2" type="ORF">Ciccas_003177</name>
</gene>
<keyword evidence="3" id="KW-1185">Reference proteome</keyword>
<dbReference type="AlphaFoldDB" id="A0ABD2QF51"/>
<feature type="compositionally biased region" description="Basic and acidic residues" evidence="1">
    <location>
        <begin position="64"/>
        <end position="74"/>
    </location>
</feature>
<accession>A0ABD2QF51</accession>
<feature type="compositionally biased region" description="Acidic residues" evidence="1">
    <location>
        <begin position="49"/>
        <end position="59"/>
    </location>
</feature>
<dbReference type="Proteomes" id="UP001626550">
    <property type="component" value="Unassembled WGS sequence"/>
</dbReference>
<evidence type="ECO:0000313" key="2">
    <source>
        <dbReference type="EMBL" id="KAL3318164.1"/>
    </source>
</evidence>
<proteinExistence type="predicted"/>
<comment type="caution">
    <text evidence="2">The sequence shown here is derived from an EMBL/GenBank/DDBJ whole genome shotgun (WGS) entry which is preliminary data.</text>
</comment>
<feature type="region of interest" description="Disordered" evidence="1">
    <location>
        <begin position="1"/>
        <end position="117"/>
    </location>
</feature>
<organism evidence="2 3">
    <name type="scientific">Cichlidogyrus casuarinus</name>
    <dbReference type="NCBI Taxonomy" id="1844966"/>
    <lineage>
        <taxon>Eukaryota</taxon>
        <taxon>Metazoa</taxon>
        <taxon>Spiralia</taxon>
        <taxon>Lophotrochozoa</taxon>
        <taxon>Platyhelminthes</taxon>
        <taxon>Monogenea</taxon>
        <taxon>Monopisthocotylea</taxon>
        <taxon>Dactylogyridea</taxon>
        <taxon>Ancyrocephalidae</taxon>
        <taxon>Cichlidogyrus</taxon>
    </lineage>
</organism>
<feature type="compositionally biased region" description="Polar residues" evidence="1">
    <location>
        <begin position="13"/>
        <end position="24"/>
    </location>
</feature>
<feature type="compositionally biased region" description="Basic residues" evidence="1">
    <location>
        <begin position="107"/>
        <end position="117"/>
    </location>
</feature>
<feature type="compositionally biased region" description="Basic residues" evidence="1">
    <location>
        <begin position="1"/>
        <end position="11"/>
    </location>
</feature>
<name>A0ABD2QF51_9PLAT</name>